<dbReference type="Pfam" id="PF04191">
    <property type="entry name" value="PEMT"/>
    <property type="match status" value="1"/>
</dbReference>
<keyword evidence="7" id="KW-1185">Reference proteome</keyword>
<evidence type="ECO:0000256" key="5">
    <source>
        <dbReference type="SAM" id="Phobius"/>
    </source>
</evidence>
<dbReference type="STRING" id="1499967.U27_03788"/>
<comment type="subcellular location">
    <subcellularLocation>
        <location evidence="1">Endomembrane system</location>
        <topology evidence="1">Multi-pass membrane protein</topology>
    </subcellularLocation>
</comment>
<evidence type="ECO:0000256" key="2">
    <source>
        <dbReference type="ARBA" id="ARBA00022692"/>
    </source>
</evidence>
<name>A0A081BWW9_VECG1</name>
<dbReference type="Proteomes" id="UP000030661">
    <property type="component" value="Unassembled WGS sequence"/>
</dbReference>
<organism evidence="6">
    <name type="scientific">Vecturithrix granuli</name>
    <dbReference type="NCBI Taxonomy" id="1499967"/>
    <lineage>
        <taxon>Bacteria</taxon>
        <taxon>Candidatus Moduliflexota</taxon>
        <taxon>Candidatus Vecturitrichia</taxon>
        <taxon>Candidatus Vecturitrichales</taxon>
        <taxon>Candidatus Vecturitrichaceae</taxon>
        <taxon>Candidatus Vecturithrix</taxon>
    </lineage>
</organism>
<feature type="transmembrane region" description="Helical" evidence="5">
    <location>
        <begin position="88"/>
        <end position="118"/>
    </location>
</feature>
<evidence type="ECO:0000256" key="4">
    <source>
        <dbReference type="ARBA" id="ARBA00023136"/>
    </source>
</evidence>
<evidence type="ECO:0000313" key="7">
    <source>
        <dbReference type="Proteomes" id="UP000030661"/>
    </source>
</evidence>
<sequence>MNNTHILPPTYLLIAIVLMIVLHFLVPLVKVISFPWNLLGLLPFGAGCVLNACADRAFKKVGTTVKPFQEPTTLITDGVFRLTRHPMYVGFVLILLGIAIFVGSMTPYLVVVAFPFLLEKIFIQVEERMLEETFGETWLTYKQKVRRWI</sequence>
<dbReference type="GO" id="GO:0012505">
    <property type="term" value="C:endomembrane system"/>
    <property type="evidence" value="ECO:0007669"/>
    <property type="project" value="UniProtKB-SubCell"/>
</dbReference>
<evidence type="ECO:0008006" key="8">
    <source>
        <dbReference type="Google" id="ProtNLM"/>
    </source>
</evidence>
<dbReference type="HOGENOM" id="CLU_065200_4_0_0"/>
<evidence type="ECO:0000256" key="1">
    <source>
        <dbReference type="ARBA" id="ARBA00004127"/>
    </source>
</evidence>
<dbReference type="AlphaFoldDB" id="A0A081BWW9"/>
<dbReference type="InterPro" id="IPR007318">
    <property type="entry name" value="Phopholipid_MeTrfase"/>
</dbReference>
<dbReference type="PANTHER" id="PTHR12714">
    <property type="entry name" value="PROTEIN-S ISOPRENYLCYSTEINE O-METHYLTRANSFERASE"/>
    <property type="match status" value="1"/>
</dbReference>
<dbReference type="PANTHER" id="PTHR12714:SF9">
    <property type="entry name" value="PROTEIN-S-ISOPRENYLCYSTEINE O-METHYLTRANSFERASE"/>
    <property type="match status" value="1"/>
</dbReference>
<evidence type="ECO:0000256" key="3">
    <source>
        <dbReference type="ARBA" id="ARBA00022989"/>
    </source>
</evidence>
<feature type="transmembrane region" description="Helical" evidence="5">
    <location>
        <begin position="12"/>
        <end position="34"/>
    </location>
</feature>
<keyword evidence="3 5" id="KW-1133">Transmembrane helix</keyword>
<keyword evidence="4 5" id="KW-0472">Membrane</keyword>
<dbReference type="Gene3D" id="1.20.120.1630">
    <property type="match status" value="1"/>
</dbReference>
<proteinExistence type="predicted"/>
<gene>
    <name evidence="6" type="ORF">U27_03788</name>
</gene>
<dbReference type="EMBL" id="DF820465">
    <property type="protein sequence ID" value="GAK56824.1"/>
    <property type="molecule type" value="Genomic_DNA"/>
</dbReference>
<accession>A0A081BWW9</accession>
<dbReference type="eggNOG" id="COG2020">
    <property type="taxonomic scope" value="Bacteria"/>
</dbReference>
<protein>
    <recommendedName>
        <fullName evidence="8">Isoprenylcysteine carboxyl methyltransferase</fullName>
    </recommendedName>
</protein>
<dbReference type="GO" id="GO:0016740">
    <property type="term" value="F:transferase activity"/>
    <property type="evidence" value="ECO:0007669"/>
    <property type="project" value="UniProtKB-ARBA"/>
</dbReference>
<evidence type="ECO:0000313" key="6">
    <source>
        <dbReference type="EMBL" id="GAK56824.1"/>
    </source>
</evidence>
<keyword evidence="2 5" id="KW-0812">Transmembrane</keyword>
<reference evidence="6" key="1">
    <citation type="journal article" date="2015" name="PeerJ">
        <title>First genomic representation of candidate bacterial phylum KSB3 points to enhanced environmental sensing as a trigger of wastewater bulking.</title>
        <authorList>
            <person name="Sekiguchi Y."/>
            <person name="Ohashi A."/>
            <person name="Parks D.H."/>
            <person name="Yamauchi T."/>
            <person name="Tyson G.W."/>
            <person name="Hugenholtz P."/>
        </authorList>
    </citation>
    <scope>NUCLEOTIDE SEQUENCE [LARGE SCALE GENOMIC DNA]</scope>
</reference>